<dbReference type="eggNOG" id="KOG1237">
    <property type="taxonomic scope" value="Eukaryota"/>
</dbReference>
<gene>
    <name evidence="7" type="ORF">RCOM_1069450</name>
</gene>
<organism evidence="7 8">
    <name type="scientific">Ricinus communis</name>
    <name type="common">Castor bean</name>
    <dbReference type="NCBI Taxonomy" id="3988"/>
    <lineage>
        <taxon>Eukaryota</taxon>
        <taxon>Viridiplantae</taxon>
        <taxon>Streptophyta</taxon>
        <taxon>Embryophyta</taxon>
        <taxon>Tracheophyta</taxon>
        <taxon>Spermatophyta</taxon>
        <taxon>Magnoliopsida</taxon>
        <taxon>eudicotyledons</taxon>
        <taxon>Gunneridae</taxon>
        <taxon>Pentapetalae</taxon>
        <taxon>rosids</taxon>
        <taxon>fabids</taxon>
        <taxon>Malpighiales</taxon>
        <taxon>Euphorbiaceae</taxon>
        <taxon>Acalyphoideae</taxon>
        <taxon>Acalypheae</taxon>
        <taxon>Ricinus</taxon>
    </lineage>
</organism>
<feature type="transmembrane region" description="Helical" evidence="6">
    <location>
        <begin position="27"/>
        <end position="50"/>
    </location>
</feature>
<protein>
    <submittedName>
        <fullName evidence="7">Uncharacterized protein</fullName>
    </submittedName>
</protein>
<comment type="similarity">
    <text evidence="2">Belongs to the major facilitator superfamily. Proton-dependent oligopeptide transporter (POT/PTR) (TC 2.A.17) family.</text>
</comment>
<evidence type="ECO:0000256" key="1">
    <source>
        <dbReference type="ARBA" id="ARBA00004141"/>
    </source>
</evidence>
<evidence type="ECO:0000256" key="4">
    <source>
        <dbReference type="ARBA" id="ARBA00022989"/>
    </source>
</evidence>
<keyword evidence="3 6" id="KW-0812">Transmembrane</keyword>
<reference evidence="8" key="1">
    <citation type="journal article" date="2010" name="Nat. Biotechnol.">
        <title>Draft genome sequence of the oilseed species Ricinus communis.</title>
        <authorList>
            <person name="Chan A.P."/>
            <person name="Crabtree J."/>
            <person name="Zhao Q."/>
            <person name="Lorenzi H."/>
            <person name="Orvis J."/>
            <person name="Puiu D."/>
            <person name="Melake-Berhan A."/>
            <person name="Jones K.M."/>
            <person name="Redman J."/>
            <person name="Chen G."/>
            <person name="Cahoon E.B."/>
            <person name="Gedil M."/>
            <person name="Stanke M."/>
            <person name="Haas B.J."/>
            <person name="Wortman J.R."/>
            <person name="Fraser-Liggett C.M."/>
            <person name="Ravel J."/>
            <person name="Rabinowicz P.D."/>
        </authorList>
    </citation>
    <scope>NUCLEOTIDE SEQUENCE [LARGE SCALE GENOMIC DNA]</scope>
    <source>
        <strain evidence="8">cv. Hale</strain>
    </source>
</reference>
<dbReference type="GO" id="GO:0022857">
    <property type="term" value="F:transmembrane transporter activity"/>
    <property type="evidence" value="ECO:0007669"/>
    <property type="project" value="InterPro"/>
</dbReference>
<dbReference type="InterPro" id="IPR000109">
    <property type="entry name" value="POT_fam"/>
</dbReference>
<keyword evidence="8" id="KW-1185">Reference proteome</keyword>
<evidence type="ECO:0000313" key="8">
    <source>
        <dbReference type="Proteomes" id="UP000008311"/>
    </source>
</evidence>
<evidence type="ECO:0000256" key="2">
    <source>
        <dbReference type="ARBA" id="ARBA00005982"/>
    </source>
</evidence>
<evidence type="ECO:0000256" key="6">
    <source>
        <dbReference type="SAM" id="Phobius"/>
    </source>
</evidence>
<feature type="transmembrane region" description="Helical" evidence="6">
    <location>
        <begin position="62"/>
        <end position="82"/>
    </location>
</feature>
<dbReference type="InterPro" id="IPR036259">
    <property type="entry name" value="MFS_trans_sf"/>
</dbReference>
<feature type="transmembrane region" description="Helical" evidence="6">
    <location>
        <begin position="102"/>
        <end position="121"/>
    </location>
</feature>
<comment type="subcellular location">
    <subcellularLocation>
        <location evidence="1">Membrane</location>
        <topology evidence="1">Multi-pass membrane protein</topology>
    </subcellularLocation>
</comment>
<dbReference type="AlphaFoldDB" id="B9SD46"/>
<evidence type="ECO:0000256" key="3">
    <source>
        <dbReference type="ARBA" id="ARBA00022692"/>
    </source>
</evidence>
<keyword evidence="5 6" id="KW-0472">Membrane</keyword>
<evidence type="ECO:0000313" key="7">
    <source>
        <dbReference type="EMBL" id="EEF38484.1"/>
    </source>
</evidence>
<accession>B9SD46</accession>
<evidence type="ECO:0000256" key="5">
    <source>
        <dbReference type="ARBA" id="ARBA00023136"/>
    </source>
</evidence>
<dbReference type="Proteomes" id="UP000008311">
    <property type="component" value="Unassembled WGS sequence"/>
</dbReference>
<feature type="transmembrane region" description="Helical" evidence="6">
    <location>
        <begin position="165"/>
        <end position="185"/>
    </location>
</feature>
<dbReference type="InParanoid" id="B9SD46"/>
<dbReference type="GO" id="GO:0016020">
    <property type="term" value="C:membrane"/>
    <property type="evidence" value="ECO:0007669"/>
    <property type="project" value="UniProtKB-SubCell"/>
</dbReference>
<dbReference type="Gene3D" id="1.20.1250.20">
    <property type="entry name" value="MFS general substrate transporter like domains"/>
    <property type="match status" value="1"/>
</dbReference>
<sequence>MFTSNIMEAMYSGGSRRSENPIKILPLWSTSIFLSTTIAMFSSLVILQALTMDRNLGPTFKIPAGSFLVFNLVATIITIFIIDRCILPIWQNLTHQSLTPLQCLGIGHVINIIAMVGSALIERRRLQIVRIHHLMSKPSSVVPMSGQLAFYYQEFPRSLRSTSTAMTSLIIGMGFYLSTALTDLVHRSTRWLPDNLNDGSLDNVYWMLAVIGVVNFAYSLICAKLFKYQNVENLDDEASGPVL</sequence>
<keyword evidence="4 6" id="KW-1133">Transmembrane helix</keyword>
<feature type="transmembrane region" description="Helical" evidence="6">
    <location>
        <begin position="205"/>
        <end position="226"/>
    </location>
</feature>
<dbReference type="Pfam" id="PF00854">
    <property type="entry name" value="PTR2"/>
    <property type="match status" value="1"/>
</dbReference>
<name>B9SD46_RICCO</name>
<dbReference type="SUPFAM" id="SSF103473">
    <property type="entry name" value="MFS general substrate transporter"/>
    <property type="match status" value="1"/>
</dbReference>
<dbReference type="PANTHER" id="PTHR11654">
    <property type="entry name" value="OLIGOPEPTIDE TRANSPORTER-RELATED"/>
    <property type="match status" value="1"/>
</dbReference>
<dbReference type="EMBL" id="EQ973925">
    <property type="protein sequence ID" value="EEF38484.1"/>
    <property type="molecule type" value="Genomic_DNA"/>
</dbReference>
<proteinExistence type="inferred from homology"/>